<dbReference type="OrthoDB" id="4062651at2759"/>
<protein>
    <submittedName>
        <fullName evidence="2">Kinase</fullName>
    </submittedName>
</protein>
<evidence type="ECO:0000259" key="1">
    <source>
        <dbReference type="PROSITE" id="PS50011"/>
    </source>
</evidence>
<gene>
    <name evidence="2" type="ORF">THRCLA_20160</name>
</gene>
<keyword evidence="2" id="KW-0418">Kinase</keyword>
<evidence type="ECO:0000313" key="2">
    <source>
        <dbReference type="EMBL" id="OQS07416.1"/>
    </source>
</evidence>
<dbReference type="InterPro" id="IPR000719">
    <property type="entry name" value="Prot_kinase_dom"/>
</dbReference>
<evidence type="ECO:0000313" key="3">
    <source>
        <dbReference type="Proteomes" id="UP000243217"/>
    </source>
</evidence>
<feature type="domain" description="Protein kinase" evidence="1">
    <location>
        <begin position="1"/>
        <end position="183"/>
    </location>
</feature>
<dbReference type="PANTHER" id="PTHR44329:SF214">
    <property type="entry name" value="PROTEIN KINASE DOMAIN-CONTAINING PROTEIN"/>
    <property type="match status" value="1"/>
</dbReference>
<dbReference type="SMART" id="SM00220">
    <property type="entry name" value="S_TKc"/>
    <property type="match status" value="1"/>
</dbReference>
<organism evidence="2 3">
    <name type="scientific">Thraustotheca clavata</name>
    <dbReference type="NCBI Taxonomy" id="74557"/>
    <lineage>
        <taxon>Eukaryota</taxon>
        <taxon>Sar</taxon>
        <taxon>Stramenopiles</taxon>
        <taxon>Oomycota</taxon>
        <taxon>Saprolegniomycetes</taxon>
        <taxon>Saprolegniales</taxon>
        <taxon>Achlyaceae</taxon>
        <taxon>Thraustotheca</taxon>
    </lineage>
</organism>
<dbReference type="EMBL" id="JNBS01000240">
    <property type="protein sequence ID" value="OQS07416.1"/>
    <property type="molecule type" value="Genomic_DNA"/>
</dbReference>
<keyword evidence="3" id="KW-1185">Reference proteome</keyword>
<dbReference type="GO" id="GO:0005524">
    <property type="term" value="F:ATP binding"/>
    <property type="evidence" value="ECO:0007669"/>
    <property type="project" value="InterPro"/>
</dbReference>
<dbReference type="SUPFAM" id="SSF56112">
    <property type="entry name" value="Protein kinase-like (PK-like)"/>
    <property type="match status" value="1"/>
</dbReference>
<accession>A0A1W0AAV0</accession>
<name>A0A1W0AAV0_9STRA</name>
<dbReference type="STRING" id="74557.A0A1W0AAV0"/>
<dbReference type="InterPro" id="IPR011009">
    <property type="entry name" value="Kinase-like_dom_sf"/>
</dbReference>
<dbReference type="AlphaFoldDB" id="A0A1W0AAV0"/>
<dbReference type="Pfam" id="PF00069">
    <property type="entry name" value="Pkinase"/>
    <property type="match status" value="1"/>
</dbReference>
<dbReference type="InterPro" id="IPR051681">
    <property type="entry name" value="Ser/Thr_Kinases-Pseudokinases"/>
</dbReference>
<dbReference type="Proteomes" id="UP000243217">
    <property type="component" value="Unassembled WGS sequence"/>
</dbReference>
<dbReference type="PANTHER" id="PTHR44329">
    <property type="entry name" value="SERINE/THREONINE-PROTEIN KINASE TNNI3K-RELATED"/>
    <property type="match status" value="1"/>
</dbReference>
<dbReference type="PROSITE" id="PS50011">
    <property type="entry name" value="PROTEIN_KINASE_DOM"/>
    <property type="match status" value="1"/>
</dbReference>
<keyword evidence="2" id="KW-0808">Transferase</keyword>
<reference evidence="2 3" key="1">
    <citation type="journal article" date="2014" name="Genome Biol. Evol.">
        <title>The secreted proteins of Achlya hypogyna and Thraustotheca clavata identify the ancestral oomycete secretome and reveal gene acquisitions by horizontal gene transfer.</title>
        <authorList>
            <person name="Misner I."/>
            <person name="Blouin N."/>
            <person name="Leonard G."/>
            <person name="Richards T.A."/>
            <person name="Lane C.E."/>
        </authorList>
    </citation>
    <scope>NUCLEOTIDE SEQUENCE [LARGE SCALE GENOMIC DNA]</scope>
    <source>
        <strain evidence="2 3">ATCC 34112</strain>
    </source>
</reference>
<comment type="caution">
    <text evidence="2">The sequence shown here is derived from an EMBL/GenBank/DDBJ whole genome shotgun (WGS) entry which is preliminary data.</text>
</comment>
<dbReference type="Gene3D" id="1.10.510.10">
    <property type="entry name" value="Transferase(Phosphotransferase) domain 1"/>
    <property type="match status" value="1"/>
</dbReference>
<proteinExistence type="predicted"/>
<sequence>MSWHIIEYKNDLPSTIVVDIILIFFKRQLPKTNHQTFTWEQKINSIECVVLGLIYLHSFVPPVIHGDLKSRNIRLDSTKGTKLTDFGESREFDDDTLTSNIGTFKWMAPEVMLLCRCRCVVLTECLTHHSPYIRGEIQPTMDTTNTPAWLQDLANRCLTFNPEERPSTMEICSLLRPAKKCCS</sequence>
<dbReference type="GO" id="GO:0004674">
    <property type="term" value="F:protein serine/threonine kinase activity"/>
    <property type="evidence" value="ECO:0007669"/>
    <property type="project" value="TreeGrafter"/>
</dbReference>